<dbReference type="Pfam" id="PF01515">
    <property type="entry name" value="PTA_PTB"/>
    <property type="match status" value="1"/>
</dbReference>
<dbReference type="GO" id="GO:0016746">
    <property type="term" value="F:acyltransferase activity"/>
    <property type="evidence" value="ECO:0007669"/>
    <property type="project" value="UniProtKB-KW"/>
</dbReference>
<protein>
    <submittedName>
        <fullName evidence="5">Bifunctional enoyl-CoA hydratase/phosphate acetyltransferase</fullName>
    </submittedName>
</protein>
<evidence type="ECO:0000259" key="4">
    <source>
        <dbReference type="Pfam" id="PF01515"/>
    </source>
</evidence>
<dbReference type="AlphaFoldDB" id="A0A939KRK0"/>
<name>A0A939KRK0_9PROT</name>
<dbReference type="EMBL" id="JAFVMH010000003">
    <property type="protein sequence ID" value="MBO1325256.1"/>
    <property type="molecule type" value="Genomic_DNA"/>
</dbReference>
<dbReference type="NCBIfam" id="NF008852">
    <property type="entry name" value="PRK11890.1"/>
    <property type="match status" value="1"/>
</dbReference>
<dbReference type="Gene3D" id="3.40.718.10">
    <property type="entry name" value="Isopropylmalate Dehydrogenase"/>
    <property type="match status" value="1"/>
</dbReference>
<dbReference type="Proteomes" id="UP000664073">
    <property type="component" value="Unassembled WGS sequence"/>
</dbReference>
<dbReference type="PANTHER" id="PTHR43356:SF2">
    <property type="entry name" value="PHOSPHATE ACETYLTRANSFERASE"/>
    <property type="match status" value="1"/>
</dbReference>
<evidence type="ECO:0000256" key="2">
    <source>
        <dbReference type="ARBA" id="ARBA00023315"/>
    </source>
</evidence>
<evidence type="ECO:0000313" key="6">
    <source>
        <dbReference type="Proteomes" id="UP000664073"/>
    </source>
</evidence>
<proteinExistence type="predicted"/>
<sequence>MEQRARYTAHAADISAPAGGGGGPGAHDRQAPKADDPAATAHREDAESLHAFTRLIARASNGAGASAAPPAMAVVWPCEQHALEAAVDAARAGIATPVLVGCARTIGAVARHAGLDLHGCAIEDTSTPQAAAETAVAMVHAGRAHALMKGSLHTDNLMHAIVAPQTGLCTQRRVSHVFIIATARYDELLFVTDAAINIAPDLMAKRDIVQNAIDLHVGLGLGTPRVALLSAVETLNPRIQGTIDAACLCKMAERGQITGGLLDGPLAMDNAVDPQAARIKGIVSPVAGRAQILVAPDLEAGNMLAKNLIYMTQADSAGLVLGAKVPVVLTSRADSVRARMASIAMGAVYARYLATRADGGQGHTSARDPARSRTGG</sequence>
<keyword evidence="1" id="KW-0808">Transferase</keyword>
<evidence type="ECO:0000256" key="1">
    <source>
        <dbReference type="ARBA" id="ARBA00022679"/>
    </source>
</evidence>
<feature type="region of interest" description="Disordered" evidence="3">
    <location>
        <begin position="1"/>
        <end position="45"/>
    </location>
</feature>
<reference evidence="5" key="1">
    <citation type="submission" date="2021-03" db="EMBL/GenBank/DDBJ databases">
        <title>The complete genome sequence of Acetobacter sp. TBRC 12339.</title>
        <authorList>
            <person name="Charoenyingcharoen P."/>
            <person name="Yukphan P."/>
        </authorList>
    </citation>
    <scope>NUCLEOTIDE SEQUENCE</scope>
    <source>
        <strain evidence="5">TBRC 12339</strain>
    </source>
</reference>
<gene>
    <name evidence="5" type="ORF">J2D77_08865</name>
</gene>
<organism evidence="5 6">
    <name type="scientific">Acetobacter garciniae</name>
    <dbReference type="NCBI Taxonomy" id="2817435"/>
    <lineage>
        <taxon>Bacteria</taxon>
        <taxon>Pseudomonadati</taxon>
        <taxon>Pseudomonadota</taxon>
        <taxon>Alphaproteobacteria</taxon>
        <taxon>Acetobacterales</taxon>
        <taxon>Acetobacteraceae</taxon>
        <taxon>Acetobacter</taxon>
    </lineage>
</organism>
<dbReference type="InterPro" id="IPR002505">
    <property type="entry name" value="PTA_PTB"/>
</dbReference>
<dbReference type="InterPro" id="IPR050500">
    <property type="entry name" value="Phos_Acetyltrans/Butyryltrans"/>
</dbReference>
<evidence type="ECO:0000256" key="3">
    <source>
        <dbReference type="SAM" id="MobiDB-lite"/>
    </source>
</evidence>
<keyword evidence="6" id="KW-1185">Reference proteome</keyword>
<dbReference type="PANTHER" id="PTHR43356">
    <property type="entry name" value="PHOSPHATE ACETYLTRANSFERASE"/>
    <property type="match status" value="1"/>
</dbReference>
<keyword evidence="2" id="KW-0012">Acyltransferase</keyword>
<feature type="domain" description="Phosphate acetyl/butaryl transferase" evidence="4">
    <location>
        <begin position="132"/>
        <end position="346"/>
    </location>
</feature>
<dbReference type="SUPFAM" id="SSF53659">
    <property type="entry name" value="Isocitrate/Isopropylmalate dehydrogenase-like"/>
    <property type="match status" value="1"/>
</dbReference>
<accession>A0A939KRK0</accession>
<dbReference type="NCBIfam" id="NF006045">
    <property type="entry name" value="PRK08190.1"/>
    <property type="match status" value="1"/>
</dbReference>
<comment type="caution">
    <text evidence="5">The sequence shown here is derived from an EMBL/GenBank/DDBJ whole genome shotgun (WGS) entry which is preliminary data.</text>
</comment>
<evidence type="ECO:0000313" key="5">
    <source>
        <dbReference type="EMBL" id="MBO1325256.1"/>
    </source>
</evidence>
<feature type="compositionally biased region" description="Basic and acidic residues" evidence="3">
    <location>
        <begin position="26"/>
        <end position="45"/>
    </location>
</feature>